<name>A0A172YBD8_9GAMM</name>
<protein>
    <submittedName>
        <fullName evidence="3">Uncharacterized protein</fullName>
    </submittedName>
</protein>
<evidence type="ECO:0000313" key="3">
    <source>
        <dbReference type="EMBL" id="ANF56563.1"/>
    </source>
</evidence>
<keyword evidence="2" id="KW-0732">Signal</keyword>
<gene>
    <name evidence="3" type="ORF">A5892_03000</name>
</gene>
<evidence type="ECO:0000256" key="2">
    <source>
        <dbReference type="SAM" id="SignalP"/>
    </source>
</evidence>
<evidence type="ECO:0000313" key="4">
    <source>
        <dbReference type="Proteomes" id="UP000077875"/>
    </source>
</evidence>
<evidence type="ECO:0000256" key="1">
    <source>
        <dbReference type="SAM" id="MobiDB-lite"/>
    </source>
</evidence>
<proteinExistence type="predicted"/>
<accession>A0A172YBD8</accession>
<sequence length="62" mass="6165">MKRIHLFIAAVTIALGATSLNASAAVHSSGDVPTGHHASGEGEVSSILGSDDRGLDTSPGSH</sequence>
<dbReference type="Proteomes" id="UP000077875">
    <property type="component" value="Chromosome"/>
</dbReference>
<reference evidence="3 4" key="1">
    <citation type="submission" date="2016-04" db="EMBL/GenBank/DDBJ databases">
        <title>Complete Genome Sequence of Halotalea alkalilenta IHB B 13600.</title>
        <authorList>
            <person name="Swarnkar M.K."/>
            <person name="Sharma A."/>
            <person name="Kaushal K."/>
            <person name="Soni R."/>
            <person name="Rana S."/>
            <person name="Singh A.K."/>
            <person name="Gulati A."/>
        </authorList>
    </citation>
    <scope>NUCLEOTIDE SEQUENCE [LARGE SCALE GENOMIC DNA]</scope>
    <source>
        <strain evidence="3 4">IHB B 13600</strain>
    </source>
</reference>
<dbReference type="EMBL" id="CP015243">
    <property type="protein sequence ID" value="ANF56563.1"/>
    <property type="molecule type" value="Genomic_DNA"/>
</dbReference>
<feature type="signal peptide" evidence="2">
    <location>
        <begin position="1"/>
        <end position="24"/>
    </location>
</feature>
<keyword evidence="4" id="KW-1185">Reference proteome</keyword>
<feature type="region of interest" description="Disordered" evidence="1">
    <location>
        <begin position="25"/>
        <end position="62"/>
    </location>
</feature>
<dbReference type="AlphaFoldDB" id="A0A172YBD8"/>
<organism evidence="3 4">
    <name type="scientific">Halotalea alkalilenta</name>
    <dbReference type="NCBI Taxonomy" id="376489"/>
    <lineage>
        <taxon>Bacteria</taxon>
        <taxon>Pseudomonadati</taxon>
        <taxon>Pseudomonadota</taxon>
        <taxon>Gammaproteobacteria</taxon>
        <taxon>Oceanospirillales</taxon>
        <taxon>Halomonadaceae</taxon>
        <taxon>Halotalea</taxon>
    </lineage>
</organism>
<feature type="chain" id="PRO_5008004546" evidence="2">
    <location>
        <begin position="25"/>
        <end position="62"/>
    </location>
</feature>
<dbReference type="RefSeq" id="WP_064121541.1">
    <property type="nucleotide sequence ID" value="NZ_CP015243.1"/>
</dbReference>
<dbReference type="KEGG" id="haa:A5892_03000"/>